<dbReference type="GO" id="GO:0016817">
    <property type="term" value="F:hydrolase activity, acting on acid anhydrides"/>
    <property type="evidence" value="ECO:0007669"/>
    <property type="project" value="InterPro"/>
</dbReference>
<proteinExistence type="predicted"/>
<dbReference type="InterPro" id="IPR014819">
    <property type="entry name" value="PriCT_2"/>
</dbReference>
<feature type="domain" description="Primase C-terminal 2" evidence="1">
    <location>
        <begin position="8"/>
        <end position="43"/>
    </location>
</feature>
<name>A0A8S5NDU3_9CAUD</name>
<dbReference type="EMBL" id="BK015147">
    <property type="protein sequence ID" value="DAD92870.1"/>
    <property type="molecule type" value="Genomic_DNA"/>
</dbReference>
<evidence type="ECO:0000259" key="1">
    <source>
        <dbReference type="Pfam" id="PF08707"/>
    </source>
</evidence>
<dbReference type="Pfam" id="PF08707">
    <property type="entry name" value="PriCT_2"/>
    <property type="match status" value="1"/>
</dbReference>
<reference evidence="2" key="1">
    <citation type="journal article" date="2021" name="Proc. Natl. Acad. Sci. U.S.A.">
        <title>A Catalog of Tens of Thousands of Viruses from Human Metagenomes Reveals Hidden Associations with Chronic Diseases.</title>
        <authorList>
            <person name="Tisza M.J."/>
            <person name="Buck C.B."/>
        </authorList>
    </citation>
    <scope>NUCLEOTIDE SEQUENCE</scope>
    <source>
        <strain evidence="2">CtNyC15</strain>
    </source>
</reference>
<organism evidence="2">
    <name type="scientific">Siphoviridae sp. ctNyC15</name>
    <dbReference type="NCBI Taxonomy" id="2826307"/>
    <lineage>
        <taxon>Viruses</taxon>
        <taxon>Duplodnaviria</taxon>
        <taxon>Heunggongvirae</taxon>
        <taxon>Uroviricota</taxon>
        <taxon>Caudoviricetes</taxon>
    </lineage>
</organism>
<accession>A0A8S5NDU3</accession>
<protein>
    <submittedName>
        <fullName evidence="2">Primase C terminal 2 (PriCT-2)</fullName>
    </submittedName>
</protein>
<sequence length="89" mass="10211">MEKHTDLQEIIEYLNPAELDYQDWVNVGMALKHEGYSVDVWDTYREDGVLNNTAITGDYENLYLQEGLNEISVSSGFTAEVIPKWGVRL</sequence>
<evidence type="ECO:0000313" key="2">
    <source>
        <dbReference type="EMBL" id="DAD92870.1"/>
    </source>
</evidence>